<dbReference type="InterPro" id="IPR036388">
    <property type="entry name" value="WH-like_DNA-bd_sf"/>
</dbReference>
<comment type="caution">
    <text evidence="6">The sequence shown here is derived from an EMBL/GenBank/DDBJ whole genome shotgun (WGS) entry which is preliminary data.</text>
</comment>
<sequence>MFPSTFRKLHVFVTVVEAGSFAAAAERLGISHPSVSNHIQALERQTRSALFLRRKGTMSSLTEQGRRLYERGLELLDKAEALSRELALATEQVKLTPLAITCQRGLAPGWLCAPFAEFAKNNRNIDFSVNTSRYETVVEDLQEGRSDIGLLLAHGVVPDLPCEPVGEERFSFFAAPDHPLASCVSVAPAELRRHPFITSRRAGRFGQMVHAMLTDAGVEDYAVAYQVQEGLMVQELAIRGLGIFCGPDQLAEGAVTAGTLVRLPVEGPRLAMTVHCALSPKRKPIRAALAFAQYVRSHHAKAGLEAEARLDAKARFEAEVLCAAPPPERLGLRVVNQ</sequence>
<evidence type="ECO:0000256" key="3">
    <source>
        <dbReference type="ARBA" id="ARBA00023125"/>
    </source>
</evidence>
<evidence type="ECO:0000256" key="4">
    <source>
        <dbReference type="ARBA" id="ARBA00023163"/>
    </source>
</evidence>
<dbReference type="Gene3D" id="1.10.10.10">
    <property type="entry name" value="Winged helix-like DNA-binding domain superfamily/Winged helix DNA-binding domain"/>
    <property type="match status" value="1"/>
</dbReference>
<gene>
    <name evidence="6" type="ORF">QOZ94_000393</name>
</gene>
<evidence type="ECO:0000259" key="5">
    <source>
        <dbReference type="PROSITE" id="PS50931"/>
    </source>
</evidence>
<evidence type="ECO:0000256" key="1">
    <source>
        <dbReference type="ARBA" id="ARBA00009437"/>
    </source>
</evidence>
<dbReference type="Proteomes" id="UP001241747">
    <property type="component" value="Unassembled WGS sequence"/>
</dbReference>
<dbReference type="Gene3D" id="3.40.190.290">
    <property type="match status" value="1"/>
</dbReference>
<keyword evidence="2" id="KW-0805">Transcription regulation</keyword>
<dbReference type="Pfam" id="PF00126">
    <property type="entry name" value="HTH_1"/>
    <property type="match status" value="1"/>
</dbReference>
<evidence type="ECO:0000256" key="2">
    <source>
        <dbReference type="ARBA" id="ARBA00023015"/>
    </source>
</evidence>
<dbReference type="GO" id="GO:0003677">
    <property type="term" value="F:DNA binding"/>
    <property type="evidence" value="ECO:0007669"/>
    <property type="project" value="UniProtKB-KW"/>
</dbReference>
<name>A0ABU0L910_XANAG</name>
<organism evidence="6 7">
    <name type="scientific">Xanthobacter agilis</name>
    <dbReference type="NCBI Taxonomy" id="47492"/>
    <lineage>
        <taxon>Bacteria</taxon>
        <taxon>Pseudomonadati</taxon>
        <taxon>Pseudomonadota</taxon>
        <taxon>Alphaproteobacteria</taxon>
        <taxon>Hyphomicrobiales</taxon>
        <taxon>Xanthobacteraceae</taxon>
        <taxon>Xanthobacter</taxon>
    </lineage>
</organism>
<dbReference type="PROSITE" id="PS50931">
    <property type="entry name" value="HTH_LYSR"/>
    <property type="match status" value="1"/>
</dbReference>
<reference evidence="6 7" key="1">
    <citation type="submission" date="2023-07" db="EMBL/GenBank/DDBJ databases">
        <title>Genomic Encyclopedia of Type Strains, Phase IV (KMG-IV): sequencing the most valuable type-strain genomes for metagenomic binning, comparative biology and taxonomic classification.</title>
        <authorList>
            <person name="Goeker M."/>
        </authorList>
    </citation>
    <scope>NUCLEOTIDE SEQUENCE [LARGE SCALE GENOMIC DNA]</scope>
    <source>
        <strain evidence="6 7">DSM 3770</strain>
    </source>
</reference>
<keyword evidence="7" id="KW-1185">Reference proteome</keyword>
<dbReference type="PANTHER" id="PTHR30126">
    <property type="entry name" value="HTH-TYPE TRANSCRIPTIONAL REGULATOR"/>
    <property type="match status" value="1"/>
</dbReference>
<accession>A0ABU0L910</accession>
<keyword evidence="4" id="KW-0804">Transcription</keyword>
<dbReference type="RefSeq" id="WP_237346161.1">
    <property type="nucleotide sequence ID" value="NZ_JABWGX010000016.1"/>
</dbReference>
<dbReference type="InterPro" id="IPR036390">
    <property type="entry name" value="WH_DNA-bd_sf"/>
</dbReference>
<dbReference type="PANTHER" id="PTHR30126:SF40">
    <property type="entry name" value="HTH-TYPE TRANSCRIPTIONAL REGULATOR GLTR"/>
    <property type="match status" value="1"/>
</dbReference>
<dbReference type="InterPro" id="IPR000847">
    <property type="entry name" value="LysR_HTH_N"/>
</dbReference>
<dbReference type="Pfam" id="PF03466">
    <property type="entry name" value="LysR_substrate"/>
    <property type="match status" value="1"/>
</dbReference>
<dbReference type="InterPro" id="IPR005119">
    <property type="entry name" value="LysR_subst-bd"/>
</dbReference>
<dbReference type="EMBL" id="JAUSVY010000001">
    <property type="protein sequence ID" value="MDQ0503623.1"/>
    <property type="molecule type" value="Genomic_DNA"/>
</dbReference>
<keyword evidence="3 6" id="KW-0238">DNA-binding</keyword>
<evidence type="ECO:0000313" key="6">
    <source>
        <dbReference type="EMBL" id="MDQ0503623.1"/>
    </source>
</evidence>
<feature type="domain" description="HTH lysR-type" evidence="5">
    <location>
        <begin position="1"/>
        <end position="61"/>
    </location>
</feature>
<comment type="similarity">
    <text evidence="1">Belongs to the LysR transcriptional regulatory family.</text>
</comment>
<evidence type="ECO:0000313" key="7">
    <source>
        <dbReference type="Proteomes" id="UP001241747"/>
    </source>
</evidence>
<dbReference type="SUPFAM" id="SSF46785">
    <property type="entry name" value="Winged helix' DNA-binding domain"/>
    <property type="match status" value="1"/>
</dbReference>
<dbReference type="CDD" id="cd05466">
    <property type="entry name" value="PBP2_LTTR_substrate"/>
    <property type="match status" value="1"/>
</dbReference>
<dbReference type="SUPFAM" id="SSF53850">
    <property type="entry name" value="Periplasmic binding protein-like II"/>
    <property type="match status" value="1"/>
</dbReference>
<protein>
    <submittedName>
        <fullName evidence="6">DNA-binding transcriptional LysR family regulator</fullName>
    </submittedName>
</protein>
<proteinExistence type="inferred from homology"/>